<keyword evidence="3 5" id="KW-1133">Transmembrane helix</keyword>
<accession>A0A1I2E8Q1</accession>
<protein>
    <submittedName>
        <fullName evidence="6">DoxX-like family protein</fullName>
    </submittedName>
</protein>
<organism evidence="6 7">
    <name type="scientific">Paenibacillus catalpae</name>
    <dbReference type="NCBI Taxonomy" id="1045775"/>
    <lineage>
        <taxon>Bacteria</taxon>
        <taxon>Bacillati</taxon>
        <taxon>Bacillota</taxon>
        <taxon>Bacilli</taxon>
        <taxon>Bacillales</taxon>
        <taxon>Paenibacillaceae</taxon>
        <taxon>Paenibacillus</taxon>
    </lineage>
</organism>
<dbReference type="Pfam" id="PF13564">
    <property type="entry name" value="DoxX_2"/>
    <property type="match status" value="1"/>
</dbReference>
<evidence type="ECO:0000256" key="3">
    <source>
        <dbReference type="ARBA" id="ARBA00022989"/>
    </source>
</evidence>
<feature type="transmembrane region" description="Helical" evidence="5">
    <location>
        <begin position="6"/>
        <end position="22"/>
    </location>
</feature>
<keyword evidence="4 5" id="KW-0472">Membrane</keyword>
<evidence type="ECO:0000256" key="1">
    <source>
        <dbReference type="ARBA" id="ARBA00004141"/>
    </source>
</evidence>
<name>A0A1I2E8Q1_9BACL</name>
<dbReference type="InterPro" id="IPR032808">
    <property type="entry name" value="DoxX"/>
</dbReference>
<evidence type="ECO:0000256" key="2">
    <source>
        <dbReference type="ARBA" id="ARBA00022692"/>
    </source>
</evidence>
<reference evidence="7" key="1">
    <citation type="submission" date="2016-10" db="EMBL/GenBank/DDBJ databases">
        <authorList>
            <person name="Varghese N."/>
            <person name="Submissions S."/>
        </authorList>
    </citation>
    <scope>NUCLEOTIDE SEQUENCE [LARGE SCALE GENOMIC DNA]</scope>
    <source>
        <strain evidence="7">CGMCC 1.10784</strain>
    </source>
</reference>
<sequence length="117" mass="12499">MNMALWAAQVLLALMFIPAGVMKTFQPDKVRSTMPWAKDASKGLVVFIGLSELLGGLGLILPWATDLAPVLTPIAALGIAVIMLFAAIFHARRAEYGSIGMNVIMLAIAIFVAIGRF</sequence>
<dbReference type="RefSeq" id="WP_091188606.1">
    <property type="nucleotide sequence ID" value="NZ_FOMT01000004.1"/>
</dbReference>
<dbReference type="AlphaFoldDB" id="A0A1I2E8Q1"/>
<dbReference type="EMBL" id="FOMT01000004">
    <property type="protein sequence ID" value="SFE88650.1"/>
    <property type="molecule type" value="Genomic_DNA"/>
</dbReference>
<dbReference type="OrthoDB" id="3385086at2"/>
<feature type="transmembrane region" description="Helical" evidence="5">
    <location>
        <begin position="43"/>
        <end position="64"/>
    </location>
</feature>
<evidence type="ECO:0000313" key="7">
    <source>
        <dbReference type="Proteomes" id="UP000198855"/>
    </source>
</evidence>
<comment type="subcellular location">
    <subcellularLocation>
        <location evidence="1">Membrane</location>
        <topology evidence="1">Multi-pass membrane protein</topology>
    </subcellularLocation>
</comment>
<evidence type="ECO:0000313" key="6">
    <source>
        <dbReference type="EMBL" id="SFE88650.1"/>
    </source>
</evidence>
<dbReference type="GO" id="GO:0016020">
    <property type="term" value="C:membrane"/>
    <property type="evidence" value="ECO:0007669"/>
    <property type="project" value="UniProtKB-SubCell"/>
</dbReference>
<gene>
    <name evidence="6" type="ORF">SAMN05216378_4457</name>
</gene>
<feature type="transmembrane region" description="Helical" evidence="5">
    <location>
        <begin position="96"/>
        <end position="114"/>
    </location>
</feature>
<dbReference type="Proteomes" id="UP000198855">
    <property type="component" value="Unassembled WGS sequence"/>
</dbReference>
<proteinExistence type="predicted"/>
<dbReference type="STRING" id="1045775.SAMN05216378_4457"/>
<feature type="transmembrane region" description="Helical" evidence="5">
    <location>
        <begin position="70"/>
        <end position="89"/>
    </location>
</feature>
<keyword evidence="7" id="KW-1185">Reference proteome</keyword>
<evidence type="ECO:0000256" key="4">
    <source>
        <dbReference type="ARBA" id="ARBA00023136"/>
    </source>
</evidence>
<evidence type="ECO:0000256" key="5">
    <source>
        <dbReference type="SAM" id="Phobius"/>
    </source>
</evidence>
<keyword evidence="2 5" id="KW-0812">Transmembrane</keyword>